<dbReference type="InterPro" id="IPR005182">
    <property type="entry name" value="YdbS-like_PH"/>
</dbReference>
<keyword evidence="4" id="KW-1185">Reference proteome</keyword>
<dbReference type="RefSeq" id="WP_091140668.1">
    <property type="nucleotide sequence ID" value="NZ_FMVF01000002.1"/>
</dbReference>
<evidence type="ECO:0000313" key="3">
    <source>
        <dbReference type="EMBL" id="SCX92394.1"/>
    </source>
</evidence>
<dbReference type="AlphaFoldDB" id="A0A1G5BQS0"/>
<proteinExistence type="predicted"/>
<evidence type="ECO:0000313" key="4">
    <source>
        <dbReference type="Proteomes" id="UP000199354"/>
    </source>
</evidence>
<organism evidence="3 4">
    <name type="scientific">Flavobacterium caeni</name>
    <dbReference type="NCBI Taxonomy" id="490189"/>
    <lineage>
        <taxon>Bacteria</taxon>
        <taxon>Pseudomonadati</taxon>
        <taxon>Bacteroidota</taxon>
        <taxon>Flavobacteriia</taxon>
        <taxon>Flavobacteriales</taxon>
        <taxon>Flavobacteriaceae</taxon>
        <taxon>Flavobacterium</taxon>
    </lineage>
</organism>
<feature type="domain" description="YdbS-like PH" evidence="2">
    <location>
        <begin position="87"/>
        <end position="162"/>
    </location>
</feature>
<keyword evidence="1" id="KW-0812">Transmembrane</keyword>
<dbReference type="EMBL" id="FMVF01000002">
    <property type="protein sequence ID" value="SCX92394.1"/>
    <property type="molecule type" value="Genomic_DNA"/>
</dbReference>
<feature type="transmembrane region" description="Helical" evidence="1">
    <location>
        <begin position="32"/>
        <end position="53"/>
    </location>
</feature>
<keyword evidence="1" id="KW-1133">Transmembrane helix</keyword>
<evidence type="ECO:0000256" key="1">
    <source>
        <dbReference type="SAM" id="Phobius"/>
    </source>
</evidence>
<protein>
    <recommendedName>
        <fullName evidence="2">YdbS-like PH domain-containing protein</fullName>
    </recommendedName>
</protein>
<feature type="transmembrane region" description="Helical" evidence="1">
    <location>
        <begin position="65"/>
        <end position="84"/>
    </location>
</feature>
<name>A0A1G5BQS0_9FLAO</name>
<dbReference type="STRING" id="490189.SAMN02927903_00447"/>
<dbReference type="PANTHER" id="PTHR34473">
    <property type="entry name" value="UPF0699 TRANSMEMBRANE PROTEIN YDBS"/>
    <property type="match status" value="1"/>
</dbReference>
<keyword evidence="1" id="KW-0472">Membrane</keyword>
<accession>A0A1G5BQS0</accession>
<sequence>MENFTNETLDVAQLPKFEEVQMTPLHPRYWRVVMLTWGLIFLVVLLAIVFGFLFSPDFRPVAPKLLVVVCASIIPIVALAYTAFRKKAFAFRTHDVLYRYGLLATTTVVIPYNRVQHVALHEGWLSRMFGLATVQVFTAGGSSSDIEIPGIDKTQAENIKQLLMGKIQKEL</sequence>
<gene>
    <name evidence="3" type="ORF">SAMN02927903_00447</name>
</gene>
<evidence type="ECO:0000259" key="2">
    <source>
        <dbReference type="Pfam" id="PF03703"/>
    </source>
</evidence>
<dbReference type="PANTHER" id="PTHR34473:SF2">
    <property type="entry name" value="UPF0699 TRANSMEMBRANE PROTEIN YDBT"/>
    <property type="match status" value="1"/>
</dbReference>
<dbReference type="Proteomes" id="UP000199354">
    <property type="component" value="Unassembled WGS sequence"/>
</dbReference>
<dbReference type="OrthoDB" id="1524472at2"/>
<dbReference type="Pfam" id="PF03703">
    <property type="entry name" value="bPH_2"/>
    <property type="match status" value="1"/>
</dbReference>
<reference evidence="3 4" key="1">
    <citation type="submission" date="2016-10" db="EMBL/GenBank/DDBJ databases">
        <authorList>
            <person name="de Groot N.N."/>
        </authorList>
    </citation>
    <scope>NUCLEOTIDE SEQUENCE [LARGE SCALE GENOMIC DNA]</scope>
    <source>
        <strain evidence="3 4">CGMCC 1.7031</strain>
    </source>
</reference>